<dbReference type="Pfam" id="PF04434">
    <property type="entry name" value="SWIM"/>
    <property type="match status" value="1"/>
</dbReference>
<dbReference type="EMBL" id="JBHUEH010000023">
    <property type="protein sequence ID" value="MFD1887048.1"/>
    <property type="molecule type" value="Genomic_DNA"/>
</dbReference>
<keyword evidence="2" id="KW-0862">Zinc</keyword>
<keyword evidence="1" id="KW-0378">Hydrolase</keyword>
<evidence type="ECO:0000256" key="3">
    <source>
        <dbReference type="SAM" id="MobiDB-lite"/>
    </source>
</evidence>
<dbReference type="InterPro" id="IPR001650">
    <property type="entry name" value="Helicase_C-like"/>
</dbReference>
<keyword evidence="2" id="KW-0863">Zinc-finger</keyword>
<comment type="caution">
    <text evidence="7">The sequence shown here is derived from an EMBL/GenBank/DDBJ whole genome shotgun (WGS) entry which is preliminary data.</text>
</comment>
<reference evidence="8" key="1">
    <citation type="journal article" date="2019" name="Int. J. Syst. Evol. Microbiol.">
        <title>The Global Catalogue of Microorganisms (GCM) 10K type strain sequencing project: providing services to taxonomists for standard genome sequencing and annotation.</title>
        <authorList>
            <consortium name="The Broad Institute Genomics Platform"/>
            <consortium name="The Broad Institute Genome Sequencing Center for Infectious Disease"/>
            <person name="Wu L."/>
            <person name="Ma J."/>
        </authorList>
    </citation>
    <scope>NUCLEOTIDE SEQUENCE [LARGE SCALE GENOMIC DNA]</scope>
    <source>
        <strain evidence="8">CCUG 54950</strain>
    </source>
</reference>
<dbReference type="Gene3D" id="3.40.50.300">
    <property type="entry name" value="P-loop containing nucleotide triphosphate hydrolases"/>
    <property type="match status" value="1"/>
</dbReference>
<dbReference type="InterPro" id="IPR049730">
    <property type="entry name" value="SNF2/RAD54-like_C"/>
</dbReference>
<dbReference type="InterPro" id="IPR007527">
    <property type="entry name" value="Znf_SWIM"/>
</dbReference>
<dbReference type="Proteomes" id="UP001597233">
    <property type="component" value="Unassembled WGS sequence"/>
</dbReference>
<protein>
    <submittedName>
        <fullName evidence="7">SNF2 helicase associated domain-containing protein</fullName>
    </submittedName>
</protein>
<evidence type="ECO:0000256" key="2">
    <source>
        <dbReference type="PROSITE-ProRule" id="PRU00325"/>
    </source>
</evidence>
<dbReference type="InterPro" id="IPR013663">
    <property type="entry name" value="Helicase_SWF/SNF/SWI_bac"/>
</dbReference>
<accession>A0ABW4RN06</accession>
<dbReference type="SMART" id="SM00490">
    <property type="entry name" value="HELICc"/>
    <property type="match status" value="1"/>
</dbReference>
<feature type="domain" description="Helicase C-terminal" evidence="6">
    <location>
        <begin position="1032"/>
        <end position="1194"/>
    </location>
</feature>
<dbReference type="CDD" id="cd18012">
    <property type="entry name" value="DEXQc_arch_SWI2_SNF2"/>
    <property type="match status" value="1"/>
</dbReference>
<dbReference type="CDD" id="cd18793">
    <property type="entry name" value="SF2_C_SNF"/>
    <property type="match status" value="1"/>
</dbReference>
<feature type="region of interest" description="Disordered" evidence="3">
    <location>
        <begin position="116"/>
        <end position="137"/>
    </location>
</feature>
<name>A0ABW4RN06_9BACL</name>
<dbReference type="PROSITE" id="PS51192">
    <property type="entry name" value="HELICASE_ATP_BIND_1"/>
    <property type="match status" value="1"/>
</dbReference>
<dbReference type="Gene3D" id="3.40.50.10810">
    <property type="entry name" value="Tandem AAA-ATPase domain"/>
    <property type="match status" value="1"/>
</dbReference>
<dbReference type="PROSITE" id="PS50966">
    <property type="entry name" value="ZF_SWIM"/>
    <property type="match status" value="1"/>
</dbReference>
<evidence type="ECO:0000313" key="8">
    <source>
        <dbReference type="Proteomes" id="UP001597233"/>
    </source>
</evidence>
<feature type="domain" description="SWIM-type" evidence="4">
    <location>
        <begin position="57"/>
        <end position="94"/>
    </location>
</feature>
<dbReference type="InterPro" id="IPR000330">
    <property type="entry name" value="SNF2_N"/>
</dbReference>
<dbReference type="SUPFAM" id="SSF52540">
    <property type="entry name" value="P-loop containing nucleoside triphosphate hydrolases"/>
    <property type="match status" value="2"/>
</dbReference>
<dbReference type="InterPro" id="IPR027417">
    <property type="entry name" value="P-loop_NTPase"/>
</dbReference>
<dbReference type="InterPro" id="IPR038718">
    <property type="entry name" value="SNF2-like_sf"/>
</dbReference>
<dbReference type="Pfam" id="PF00176">
    <property type="entry name" value="SNF2-rel_dom"/>
    <property type="match status" value="1"/>
</dbReference>
<evidence type="ECO:0000313" key="7">
    <source>
        <dbReference type="EMBL" id="MFD1887048.1"/>
    </source>
</evidence>
<feature type="domain" description="Helicase ATP-binding" evidence="5">
    <location>
        <begin position="731"/>
        <end position="922"/>
    </location>
</feature>
<keyword evidence="8" id="KW-1185">Reference proteome</keyword>
<dbReference type="RefSeq" id="WP_347327237.1">
    <property type="nucleotide sequence ID" value="NZ_JBCGUH010000023.1"/>
</dbReference>
<dbReference type="Pfam" id="PF00271">
    <property type="entry name" value="Helicase_C"/>
    <property type="match status" value="1"/>
</dbReference>
<dbReference type="InterPro" id="IPR014001">
    <property type="entry name" value="Helicase_ATP-bd"/>
</dbReference>
<evidence type="ECO:0000259" key="6">
    <source>
        <dbReference type="PROSITE" id="PS51194"/>
    </source>
</evidence>
<dbReference type="PROSITE" id="PS51194">
    <property type="entry name" value="HELICASE_CTER"/>
    <property type="match status" value="1"/>
</dbReference>
<evidence type="ECO:0000259" key="5">
    <source>
        <dbReference type="PROSITE" id="PS51192"/>
    </source>
</evidence>
<dbReference type="PANTHER" id="PTHR10799">
    <property type="entry name" value="SNF2/RAD54 HELICASE FAMILY"/>
    <property type="match status" value="1"/>
</dbReference>
<sequence>MSDRIRTQSIQRLCGSTSYHKGMTMYRTGKVGFTRYDDESGEYEAVVQSRRHEVEHVQIRVSEDEQIDATCSCPSLASYRYHCQHIAATLIYIHECEQRGEPPLLIAPTAAFTQGSSMKRNERASERSSSAQLQSAFEATEDAASSANVSATKATSHIKATRTTNVASATNASLLSKQDLYAKDERLTDELLHLFTQSPRRAAVRRRYLETRDPLALDVICHPLASGNGQYRIGIELRIGPTRTFIVRHIRRLLDSIRIGESYAVTSRFVYDPELHSFAAGDDLVLRQLIQIAEDEQPADAAARTQAGRRGERLLSVPVSHWPALLAALRSCRSVYVAQPDGKELSIVWSQGPLPLQFQLDQSDSTSKQAGKIHPDEKRYVLRVQGLQPLIILESYEAVLNGAELVELDDELCRRLGGLQRLLDRTGTGEMEHQLHLSAPQLEPFVRQVVPELMKLGAVHLTRGVSDRIMQTPLQARLYLDRVRDRLLAGLEFQYGSLTINPLEPEPEGQAEDRIVLRDGEREAQILQLMDEADFTVTEGGYFLTDEEAEYTFLYHIVPRLEKLLHVYATSIVKAMLQNPLSPPKLTVQTDQRHDWLEIRFALDGIPESEIVHVLESLQEQRRYHRLPGGAFLPLEDRAFQQIADFIRRTGMAAPGTGVMEAEEGVLFRLPVLYGLERLDMQDENEAIRFDRSLRRLLESMEQPGRQHEPVPAALESVLRDYQHEGYQWMRTLARYGFGGILADDMGLGKTLQSIAFIASMQDEIRRSGRPVLVVTPASLVYNWQYELKRFAPELRVLLVDGSKAERAVRWQQVLAQEPDMEGMSAAMTEPTDSSSVNARSVQPIDVVITSYPLLRQDRELATSHAYHTLILDEAQNVKNALTHAARAVKELQAKHRFALTGTPIENSLQELWSIMSIVMPGLLGTRREFNDLLPETIARRVRPFILRRMKTDVLHELPDKQEITLVSELLPEQKVLYAAYLAQLQQDALKHLYDPDSSDQQIRIFAGLTRLRQLCCDPGLFVEDYTGGSGKLDQLLELVQDYRDSGRRMLIFSQFTGMLKRIGKKLQERHTPFFYLDGSTASAERLELCHRFNAGEQDVFLISLKAGGTGLNLTGADTVILYDLWWNPAVEEQAADRAYRMGQQRNVQVIRLITRGTVEEKVLELQHNKRELVSEIIQPGQAKLSSLTEQDIRELLLL</sequence>
<proteinExistence type="predicted"/>
<evidence type="ECO:0000256" key="1">
    <source>
        <dbReference type="ARBA" id="ARBA00022801"/>
    </source>
</evidence>
<dbReference type="SMART" id="SM00487">
    <property type="entry name" value="DEXDc"/>
    <property type="match status" value="1"/>
</dbReference>
<organism evidence="7 8">
    <name type="scientific">Paenibacillus wenxiniae</name>
    <dbReference type="NCBI Taxonomy" id="1636843"/>
    <lineage>
        <taxon>Bacteria</taxon>
        <taxon>Bacillati</taxon>
        <taxon>Bacillota</taxon>
        <taxon>Bacilli</taxon>
        <taxon>Bacillales</taxon>
        <taxon>Paenibacillaceae</taxon>
        <taxon>Paenibacillus</taxon>
    </lineage>
</organism>
<gene>
    <name evidence="7" type="ORF">ACFSC9_16270</name>
</gene>
<evidence type="ECO:0000259" key="4">
    <source>
        <dbReference type="PROSITE" id="PS50966"/>
    </source>
</evidence>
<keyword evidence="2" id="KW-0479">Metal-binding</keyword>
<dbReference type="Pfam" id="PF08455">
    <property type="entry name" value="SNF2_assoc"/>
    <property type="match status" value="1"/>
</dbReference>